<dbReference type="Gene3D" id="1.10.3450.10">
    <property type="entry name" value="TTHA0068-like"/>
    <property type="match status" value="1"/>
</dbReference>
<gene>
    <name evidence="1" type="ORF">AF333_25635</name>
    <name evidence="2" type="ORF">SAMN04487909_101620</name>
</gene>
<dbReference type="PANTHER" id="PTHR34796">
    <property type="entry name" value="EXPRESSED PROTEIN"/>
    <property type="match status" value="1"/>
</dbReference>
<dbReference type="PATRIC" id="fig|47500.12.peg.1531"/>
<evidence type="ECO:0008006" key="5">
    <source>
        <dbReference type="Google" id="ProtNLM"/>
    </source>
</evidence>
<dbReference type="STRING" id="47500.AF333_25635"/>
<sequence>MYHRLYIEYIYYFNVEQDYYECHEVMEELWLNEGRNRLLQALLQVAVGLHHFRNKNIEGAIRLFEAALAKSTDTWSGELGIDTDKLFTETREYLKKLYTYEKAPFSFYPLHISILDQQLHHAVAACVPKGVAEEDKF</sequence>
<reference evidence="2 4" key="2">
    <citation type="submission" date="2016-10" db="EMBL/GenBank/DDBJ databases">
        <authorList>
            <person name="de Groot N.N."/>
        </authorList>
    </citation>
    <scope>NUCLEOTIDE SEQUENCE [LARGE SCALE GENOMIC DNA]</scope>
    <source>
        <strain evidence="2 4">DSM 2895</strain>
    </source>
</reference>
<dbReference type="PANTHER" id="PTHR34796:SF1">
    <property type="entry name" value="EXPRESSED PROTEIN"/>
    <property type="match status" value="1"/>
</dbReference>
<evidence type="ECO:0000313" key="4">
    <source>
        <dbReference type="Proteomes" id="UP000182836"/>
    </source>
</evidence>
<evidence type="ECO:0000313" key="1">
    <source>
        <dbReference type="EMBL" id="KON98309.1"/>
    </source>
</evidence>
<dbReference type="Proteomes" id="UP000037269">
    <property type="component" value="Unassembled WGS sequence"/>
</dbReference>
<dbReference type="RefSeq" id="WP_043068236.1">
    <property type="nucleotide sequence ID" value="NZ_BJOA01000224.1"/>
</dbReference>
<dbReference type="Pfam" id="PF03745">
    <property type="entry name" value="DUF309"/>
    <property type="match status" value="1"/>
</dbReference>
<keyword evidence="3" id="KW-1185">Reference proteome</keyword>
<dbReference type="AlphaFoldDB" id="A0A0D1XIW9"/>
<dbReference type="EMBL" id="FNED01000001">
    <property type="protein sequence ID" value="SDI12313.1"/>
    <property type="molecule type" value="Genomic_DNA"/>
</dbReference>
<evidence type="ECO:0000313" key="2">
    <source>
        <dbReference type="EMBL" id="SDI12313.1"/>
    </source>
</evidence>
<evidence type="ECO:0000313" key="3">
    <source>
        <dbReference type="Proteomes" id="UP000037269"/>
    </source>
</evidence>
<dbReference type="GeneID" id="42308509"/>
<accession>A0A0D1XIW9</accession>
<protein>
    <recommendedName>
        <fullName evidence="5">DUF309 domain-containing protein</fullName>
    </recommendedName>
</protein>
<proteinExistence type="predicted"/>
<organism evidence="1 3">
    <name type="scientific">Aneurinibacillus migulanus</name>
    <name type="common">Bacillus migulanus</name>
    <dbReference type="NCBI Taxonomy" id="47500"/>
    <lineage>
        <taxon>Bacteria</taxon>
        <taxon>Bacillati</taxon>
        <taxon>Bacillota</taxon>
        <taxon>Bacilli</taxon>
        <taxon>Bacillales</taxon>
        <taxon>Paenibacillaceae</taxon>
        <taxon>Aneurinibacillus group</taxon>
        <taxon>Aneurinibacillus</taxon>
    </lineage>
</organism>
<name>A0A0D1XIW9_ANEMI</name>
<dbReference type="Proteomes" id="UP000182836">
    <property type="component" value="Unassembled WGS sequence"/>
</dbReference>
<dbReference type="InterPro" id="IPR023203">
    <property type="entry name" value="TTHA0068_sf"/>
</dbReference>
<dbReference type="InterPro" id="IPR005500">
    <property type="entry name" value="DUF309"/>
</dbReference>
<dbReference type="EMBL" id="LGUG01000004">
    <property type="protein sequence ID" value="KON98309.1"/>
    <property type="molecule type" value="Genomic_DNA"/>
</dbReference>
<reference evidence="1 3" key="1">
    <citation type="submission" date="2015-07" db="EMBL/GenBank/DDBJ databases">
        <title>Fjat-14205 dsm 2895.</title>
        <authorList>
            <person name="Liu B."/>
            <person name="Wang J."/>
            <person name="Zhu Y."/>
            <person name="Liu G."/>
            <person name="Chen Q."/>
            <person name="Chen Z."/>
            <person name="Lan J."/>
            <person name="Che J."/>
            <person name="Ge C."/>
            <person name="Shi H."/>
            <person name="Pan Z."/>
            <person name="Liu X."/>
        </authorList>
    </citation>
    <scope>NUCLEOTIDE SEQUENCE [LARGE SCALE GENOMIC DNA]</scope>
    <source>
        <strain evidence="1 3">DSM 2895</strain>
    </source>
</reference>
<dbReference type="SUPFAM" id="SSF140663">
    <property type="entry name" value="TTHA0068-like"/>
    <property type="match status" value="1"/>
</dbReference>